<sequence>MIKNLKLLALCVLTLSLSYCSNDDDNGPSKSDLTLDINGLEDLGSDFVYEGWIMVDASPQTTGRFSVNDSGDLSKTSFALDSDDLAAATAFILTIEPAVGDDPAPSDTHLIAGDFSGDMGALTIAHGAALGDDFNTAAGDYILATPTNGSNNDEKSGIWFLDLNSGSPAVGLDLPVLPAGWKYEGWAVQGQPITTGTFLNVDAADDFDEFSGGMSGPPFPGEDFLVNAPSGLAFPLDLSGGTAVISIEPDPDNSPAPFLLKPLVGAILSDAVDHVTYPMTPNLNFPTGTVSR</sequence>
<evidence type="ECO:0000313" key="1">
    <source>
        <dbReference type="EMBL" id="MBU2951555.1"/>
    </source>
</evidence>
<dbReference type="EMBL" id="JAHKPD010000018">
    <property type="protein sequence ID" value="MBU2951555.1"/>
    <property type="molecule type" value="Genomic_DNA"/>
</dbReference>
<organism evidence="1 2">
    <name type="scientific">Pseudotamlana agarivorans</name>
    <dbReference type="NCBI Taxonomy" id="481183"/>
    <lineage>
        <taxon>Bacteria</taxon>
        <taxon>Pseudomonadati</taxon>
        <taxon>Bacteroidota</taxon>
        <taxon>Flavobacteriia</taxon>
        <taxon>Flavobacteriales</taxon>
        <taxon>Flavobacteriaceae</taxon>
        <taxon>Pseudotamlana</taxon>
    </lineage>
</organism>
<protein>
    <submittedName>
        <fullName evidence="1">Anti-sigma factor</fullName>
    </submittedName>
</protein>
<dbReference type="Proteomes" id="UP001647509">
    <property type="component" value="Unassembled WGS sequence"/>
</dbReference>
<keyword evidence="2" id="KW-1185">Reference proteome</keyword>
<name>A0ACC5UBA4_9FLAO</name>
<gene>
    <name evidence="1" type="ORF">KO493_12685</name>
</gene>
<evidence type="ECO:0000313" key="2">
    <source>
        <dbReference type="Proteomes" id="UP001647509"/>
    </source>
</evidence>
<accession>A0ACC5UBA4</accession>
<reference evidence="1" key="1">
    <citation type="submission" date="2021-05" db="EMBL/GenBank/DDBJ databases">
        <title>Draft genomes of bacteria isolated from model marine particles.</title>
        <authorList>
            <person name="Datta M.S."/>
            <person name="Schwartzman J.A."/>
            <person name="Enke T.N."/>
            <person name="Saavedra J."/>
            <person name="Cermak N."/>
            <person name="Cordero O.X."/>
        </authorList>
    </citation>
    <scope>NUCLEOTIDE SEQUENCE</scope>
    <source>
        <strain evidence="1">I2M19</strain>
    </source>
</reference>
<comment type="caution">
    <text evidence="1">The sequence shown here is derived from an EMBL/GenBank/DDBJ whole genome shotgun (WGS) entry which is preliminary data.</text>
</comment>
<proteinExistence type="predicted"/>